<evidence type="ECO:0000313" key="1">
    <source>
        <dbReference type="EMBL" id="UDL15916.1"/>
    </source>
</evidence>
<proteinExistence type="predicted"/>
<evidence type="ECO:0008006" key="3">
    <source>
        <dbReference type="Google" id="ProtNLM"/>
    </source>
</evidence>
<dbReference type="KEGG" id="vg:80019790"/>
<accession>A0AAE9C2W8</accession>
<evidence type="ECO:0000313" key="2">
    <source>
        <dbReference type="Proteomes" id="UP000827768"/>
    </source>
</evidence>
<sequence length="100" mass="11489">MTNLTFSLVDGVKLHEARPKTFFVPSDEVKANIEVGDRVRLIFDHEEVDLPQEQLWVTVTKAKNPKFVGTLNDWSLFKPALKMGLEIDFRAENIVYVVKD</sequence>
<keyword evidence="2" id="KW-1185">Reference proteome</keyword>
<protein>
    <recommendedName>
        <fullName evidence="3">DUF2314 domain-containing protein</fullName>
    </recommendedName>
</protein>
<organism evidence="1 2">
    <name type="scientific">Microbacterium phage Pumpernickel</name>
    <dbReference type="NCBI Taxonomy" id="2885983"/>
    <lineage>
        <taxon>Viruses</taxon>
        <taxon>Duplodnaviria</taxon>
        <taxon>Heunggongvirae</taxon>
        <taxon>Uroviricota</taxon>
        <taxon>Caudoviricetes</taxon>
        <taxon>Pumpernickelvirus</taxon>
        <taxon>Pumpernickelvirus pumpernickel</taxon>
    </lineage>
</organism>
<reference evidence="1" key="1">
    <citation type="submission" date="2021-09" db="EMBL/GenBank/DDBJ databases">
        <authorList>
            <person name="Andersen S.H."/>
            <person name="Beall E.A."/>
            <person name="Cappelle B."/>
            <person name="Falteisek K.J."/>
            <person name="Fenske B.A."/>
            <person name="Gansluckner N.W."/>
            <person name="Gilbertson S.M."/>
            <person name="Krings K.J."/>
            <person name="Mobeck M."/>
            <person name="Odeku J.O."/>
            <person name="Poncelet M.E."/>
            <person name="Rohr J.R."/>
            <person name="Rolands L."/>
            <person name="Whipple C.D."/>
            <person name="Whipple E.M."/>
            <person name="Spring A.M."/>
            <person name="Klyczek K."/>
            <person name="Garlena R.A."/>
            <person name="Russell D.A."/>
            <person name="Pope W.H."/>
            <person name="Jacobs-Sera D."/>
            <person name="Hatfull G.F."/>
        </authorList>
    </citation>
    <scope>NUCLEOTIDE SEQUENCE</scope>
</reference>
<dbReference type="GeneID" id="80019790"/>
<name>A0AAE9C2W8_9CAUD</name>
<dbReference type="EMBL" id="OK040790">
    <property type="protein sequence ID" value="UDL15916.1"/>
    <property type="molecule type" value="Genomic_DNA"/>
</dbReference>
<dbReference type="RefSeq" id="YP_010755156.1">
    <property type="nucleotide sequence ID" value="NC_073468.1"/>
</dbReference>
<dbReference type="Proteomes" id="UP000827768">
    <property type="component" value="Segment"/>
</dbReference>
<gene>
    <name evidence="1" type="primary">150</name>
    <name evidence="1" type="ORF">SEA_PUMPERNICKEL_150</name>
</gene>